<organism evidence="2 3">
    <name type="scientific">Candidatus Desulfatibia profunda</name>
    <dbReference type="NCBI Taxonomy" id="2841695"/>
    <lineage>
        <taxon>Bacteria</taxon>
        <taxon>Pseudomonadati</taxon>
        <taxon>Thermodesulfobacteriota</taxon>
        <taxon>Desulfobacteria</taxon>
        <taxon>Desulfobacterales</taxon>
        <taxon>Desulfobacterales incertae sedis</taxon>
        <taxon>Candidatus Desulfatibia</taxon>
    </lineage>
</organism>
<protein>
    <recommendedName>
        <fullName evidence="1">DUF6883 domain-containing protein</fullName>
    </recommendedName>
</protein>
<accession>A0A8J6NV40</accession>
<dbReference type="InterPro" id="IPR049250">
    <property type="entry name" value="DUF6883"/>
</dbReference>
<proteinExistence type="predicted"/>
<evidence type="ECO:0000313" key="3">
    <source>
        <dbReference type="Proteomes" id="UP000603434"/>
    </source>
</evidence>
<gene>
    <name evidence="2" type="ORF">H8E23_15865</name>
</gene>
<dbReference type="AlphaFoldDB" id="A0A8J6NV40"/>
<reference evidence="2 3" key="1">
    <citation type="submission" date="2020-08" db="EMBL/GenBank/DDBJ databases">
        <title>Bridging the membrane lipid divide: bacteria of the FCB group superphylum have the potential to synthesize archaeal ether lipids.</title>
        <authorList>
            <person name="Villanueva L."/>
            <person name="Von Meijenfeldt F.A.B."/>
            <person name="Westbye A.B."/>
            <person name="Yadav S."/>
            <person name="Hopmans E.C."/>
            <person name="Dutilh B.E."/>
            <person name="Sinninghe Damste J.S."/>
        </authorList>
    </citation>
    <scope>NUCLEOTIDE SEQUENCE [LARGE SCALE GENOMIC DNA]</scope>
    <source>
        <strain evidence="2">NIOZ-UU30</strain>
    </source>
</reference>
<sequence>MLAIKFNLEVRWYPMKTNLPNCEKAYVPKEKLGNYLLSETHAVGRAKARYFRSIGYTAENADDLADALVMIASSEGVCQEILSDFGTKYVIDGELVTPIGTAVQIRTVWVIDSRDARPRFVTAYPA</sequence>
<dbReference type="EMBL" id="JACNJH010000228">
    <property type="protein sequence ID" value="MBC8362862.1"/>
    <property type="molecule type" value="Genomic_DNA"/>
</dbReference>
<name>A0A8J6NV40_9BACT</name>
<feature type="domain" description="DUF6883" evidence="1">
    <location>
        <begin position="19"/>
        <end position="125"/>
    </location>
</feature>
<comment type="caution">
    <text evidence="2">The sequence shown here is derived from an EMBL/GenBank/DDBJ whole genome shotgun (WGS) entry which is preliminary data.</text>
</comment>
<evidence type="ECO:0000259" key="1">
    <source>
        <dbReference type="Pfam" id="PF21814"/>
    </source>
</evidence>
<evidence type="ECO:0000313" key="2">
    <source>
        <dbReference type="EMBL" id="MBC8362862.1"/>
    </source>
</evidence>
<dbReference type="Proteomes" id="UP000603434">
    <property type="component" value="Unassembled WGS sequence"/>
</dbReference>
<dbReference type="Pfam" id="PF21814">
    <property type="entry name" value="DUF6883"/>
    <property type="match status" value="1"/>
</dbReference>